<protein>
    <recommendedName>
        <fullName evidence="7">D-amino acid dehydrogenase</fullName>
        <ecNumber evidence="7">1.4.99.-</ecNumber>
    </recommendedName>
</protein>
<comment type="function">
    <text evidence="7">Oxidative deamination of D-amino acids.</text>
</comment>
<dbReference type="Pfam" id="PF01266">
    <property type="entry name" value="DAO"/>
    <property type="match status" value="1"/>
</dbReference>
<evidence type="ECO:0000259" key="9">
    <source>
        <dbReference type="Pfam" id="PF01266"/>
    </source>
</evidence>
<feature type="compositionally biased region" description="Polar residues" evidence="8">
    <location>
        <begin position="37"/>
        <end position="51"/>
    </location>
</feature>
<feature type="region of interest" description="Disordered" evidence="8">
    <location>
        <begin position="31"/>
        <end position="53"/>
    </location>
</feature>
<feature type="binding site" evidence="7">
    <location>
        <begin position="3"/>
        <end position="17"/>
    </location>
    <ligand>
        <name>FAD</name>
        <dbReference type="ChEBI" id="CHEBI:57692"/>
    </ligand>
</feature>
<dbReference type="EC" id="1.4.99.-" evidence="7"/>
<dbReference type="PANTHER" id="PTHR13847">
    <property type="entry name" value="SARCOSINE DEHYDROGENASE-RELATED"/>
    <property type="match status" value="1"/>
</dbReference>
<evidence type="ECO:0000256" key="5">
    <source>
        <dbReference type="ARBA" id="ARBA00023002"/>
    </source>
</evidence>
<dbReference type="HAMAP" id="MF_01202">
    <property type="entry name" value="DadA"/>
    <property type="match status" value="1"/>
</dbReference>
<evidence type="ECO:0000256" key="3">
    <source>
        <dbReference type="ARBA" id="ARBA00022630"/>
    </source>
</evidence>
<dbReference type="Proteomes" id="UP001234916">
    <property type="component" value="Chromosome"/>
</dbReference>
<comment type="similarity">
    <text evidence="2 7">Belongs to the DadA oxidoreductase family.</text>
</comment>
<evidence type="ECO:0000256" key="2">
    <source>
        <dbReference type="ARBA" id="ARBA00009410"/>
    </source>
</evidence>
<dbReference type="Gene3D" id="3.50.50.60">
    <property type="entry name" value="FAD/NAD(P)-binding domain"/>
    <property type="match status" value="2"/>
</dbReference>
<dbReference type="EMBL" id="CP107246">
    <property type="protein sequence ID" value="WIM06166.1"/>
    <property type="molecule type" value="Genomic_DNA"/>
</dbReference>
<dbReference type="InterPro" id="IPR036188">
    <property type="entry name" value="FAD/NAD-bd_sf"/>
</dbReference>
<name>A0AA49J063_9PROT</name>
<dbReference type="InterPro" id="IPR023080">
    <property type="entry name" value="DadA"/>
</dbReference>
<feature type="domain" description="FAD dependent oxidoreductase" evidence="9">
    <location>
        <begin position="2"/>
        <end position="403"/>
    </location>
</feature>
<keyword evidence="3 7" id="KW-0285">Flavoprotein</keyword>
<evidence type="ECO:0000256" key="1">
    <source>
        <dbReference type="ARBA" id="ARBA00001974"/>
    </source>
</evidence>
<dbReference type="NCBIfam" id="NF001933">
    <property type="entry name" value="PRK00711.1"/>
    <property type="match status" value="1"/>
</dbReference>
<dbReference type="SUPFAM" id="SSF51905">
    <property type="entry name" value="FAD/NAD(P)-binding domain"/>
    <property type="match status" value="1"/>
</dbReference>
<evidence type="ECO:0000256" key="7">
    <source>
        <dbReference type="HAMAP-Rule" id="MF_01202"/>
    </source>
</evidence>
<accession>A0AA49J063</accession>
<evidence type="ECO:0000256" key="6">
    <source>
        <dbReference type="ARBA" id="ARBA00047884"/>
    </source>
</evidence>
<evidence type="ECO:0000256" key="8">
    <source>
        <dbReference type="SAM" id="MobiDB-lite"/>
    </source>
</evidence>
<gene>
    <name evidence="7" type="primary">dadA</name>
    <name evidence="10" type="ORF">OHM77_02400</name>
</gene>
<dbReference type="AlphaFoldDB" id="A0AA49J063"/>
<proteinExistence type="inferred from homology"/>
<dbReference type="Gene3D" id="3.30.9.10">
    <property type="entry name" value="D-Amino Acid Oxidase, subunit A, domain 2"/>
    <property type="match status" value="1"/>
</dbReference>
<dbReference type="GO" id="GO:0005737">
    <property type="term" value="C:cytoplasm"/>
    <property type="evidence" value="ECO:0007669"/>
    <property type="project" value="TreeGrafter"/>
</dbReference>
<keyword evidence="4 7" id="KW-0274">FAD</keyword>
<organism evidence="10">
    <name type="scientific">Candidatus Nitricoxidivorans perseverans</name>
    <dbReference type="NCBI Taxonomy" id="2975601"/>
    <lineage>
        <taxon>Bacteria</taxon>
        <taxon>Pseudomonadati</taxon>
        <taxon>Pseudomonadota</taxon>
        <taxon>Betaproteobacteria</taxon>
        <taxon>Nitrosomonadales</taxon>
        <taxon>Sterolibacteriaceae</taxon>
        <taxon>Candidatus Nitricoxidivorans</taxon>
    </lineage>
</organism>
<evidence type="ECO:0000256" key="4">
    <source>
        <dbReference type="ARBA" id="ARBA00022827"/>
    </source>
</evidence>
<reference evidence="10" key="1">
    <citation type="journal article" date="2023" name="Nat. Microbiol.">
        <title>Enrichment and characterization of a nitric oxide-reducing microbial community in a continuous bioreactor.</title>
        <authorList>
            <person name="Garrido-Amador P."/>
            <person name="Stortenbeker N."/>
            <person name="Wessels H.J.C.T."/>
            <person name="Speth D.R."/>
            <person name="Garcia-Heredia I."/>
            <person name="Kartal B."/>
        </authorList>
    </citation>
    <scope>NUCLEOTIDE SEQUENCE</scope>
    <source>
        <strain evidence="10">MAG1</strain>
    </source>
</reference>
<comment type="cofactor">
    <cofactor evidence="1 7">
        <name>FAD</name>
        <dbReference type="ChEBI" id="CHEBI:57692"/>
    </cofactor>
</comment>
<evidence type="ECO:0000313" key="10">
    <source>
        <dbReference type="EMBL" id="WIM06166.1"/>
    </source>
</evidence>
<dbReference type="GO" id="GO:0005886">
    <property type="term" value="C:plasma membrane"/>
    <property type="evidence" value="ECO:0007669"/>
    <property type="project" value="TreeGrafter"/>
</dbReference>
<dbReference type="PANTHER" id="PTHR13847:SF280">
    <property type="entry name" value="D-AMINO ACID DEHYDROGENASE"/>
    <property type="match status" value="1"/>
</dbReference>
<comment type="catalytic activity">
    <reaction evidence="6 7">
        <text>a D-alpha-amino acid + A + H2O = a 2-oxocarboxylate + AH2 + NH4(+)</text>
        <dbReference type="Rhea" id="RHEA:18125"/>
        <dbReference type="ChEBI" id="CHEBI:13193"/>
        <dbReference type="ChEBI" id="CHEBI:15377"/>
        <dbReference type="ChEBI" id="CHEBI:17499"/>
        <dbReference type="ChEBI" id="CHEBI:28938"/>
        <dbReference type="ChEBI" id="CHEBI:35179"/>
        <dbReference type="ChEBI" id="CHEBI:59871"/>
    </reaction>
</comment>
<dbReference type="GO" id="GO:0055130">
    <property type="term" value="P:D-alanine catabolic process"/>
    <property type="evidence" value="ECO:0007669"/>
    <property type="project" value="TreeGrafter"/>
</dbReference>
<dbReference type="GO" id="GO:0008718">
    <property type="term" value="F:D-amino-acid dehydrogenase activity"/>
    <property type="evidence" value="ECO:0007669"/>
    <property type="project" value="UniProtKB-UniRule"/>
</dbReference>
<dbReference type="KEGG" id="npv:OHM77_02400"/>
<sequence length="418" mass="43834">MRVVVLGAGLIGVASAWYLAEDGHDVTVADRQPGPANETSFANGGQISTSHAEPWANPGAPMKVLRWLGRADAPLLWRLRADPAQWAWGLRFLAECLPGRARANTVAILRLALESRALLKALRPALGLEYDSLSRGILHFYTDEAEFDHAISQAALMRESGCDREVKTAAECLDIEPALGRSTLPIVGGTFTAGDESGDARKFTLALAAACAARGVKFRHGAAVEGLIRKGNAVTGARLAGGERLAADAFVIALGSWSPLLARPMGIGIPVFPAKGYSATLPLASLASEGVAPTVSLTDDGAKLVFSRLGDRLRVAGTAEFAGYDTSLDAVRCEALARRTFALFPGLASLRPTTEFWAGLRPSTPGNVPIVGRATLSNLWINTGHGTLGWTLACGSGRLLADLVGGRAPAIDPAPYSP</sequence>
<keyword evidence="5 7" id="KW-0560">Oxidoreductase</keyword>
<dbReference type="InterPro" id="IPR006076">
    <property type="entry name" value="FAD-dep_OxRdtase"/>
</dbReference>
<dbReference type="SUPFAM" id="SSF54373">
    <property type="entry name" value="FAD-linked reductases, C-terminal domain"/>
    <property type="match status" value="1"/>
</dbReference>